<dbReference type="EC" id="4.2.3.1" evidence="7 8"/>
<dbReference type="InterPro" id="IPR004450">
    <property type="entry name" value="Thr_synthase-like"/>
</dbReference>
<dbReference type="GO" id="GO:0006567">
    <property type="term" value="P:L-threonine catabolic process"/>
    <property type="evidence" value="ECO:0007669"/>
    <property type="project" value="TreeGrafter"/>
</dbReference>
<dbReference type="KEGG" id="manr:MPAN_016190"/>
<dbReference type="GO" id="GO:0004795">
    <property type="term" value="F:threonine synthase activity"/>
    <property type="evidence" value="ECO:0007669"/>
    <property type="project" value="UniProtKB-UniRule"/>
</dbReference>
<dbReference type="GO" id="GO:0006565">
    <property type="term" value="P:L-serine catabolic process"/>
    <property type="evidence" value="ECO:0007669"/>
    <property type="project" value="TreeGrafter"/>
</dbReference>
<dbReference type="RefSeq" id="WP_176239367.1">
    <property type="nucleotide sequence ID" value="NZ_AP024412.1"/>
</dbReference>
<evidence type="ECO:0000313" key="12">
    <source>
        <dbReference type="EMBL" id="BCR36726.1"/>
    </source>
</evidence>
<dbReference type="GO" id="GO:0003941">
    <property type="term" value="F:L-serine ammonia-lyase activity"/>
    <property type="evidence" value="ECO:0007669"/>
    <property type="project" value="TreeGrafter"/>
</dbReference>
<keyword evidence="8" id="KW-0028">Amino-acid biosynthesis</keyword>
<dbReference type="GO" id="GO:0009088">
    <property type="term" value="P:threonine biosynthetic process"/>
    <property type="evidence" value="ECO:0007669"/>
    <property type="project" value="UniProtKB-UniRule"/>
</dbReference>
<dbReference type="Proteomes" id="UP000620133">
    <property type="component" value="Chromosome"/>
</dbReference>
<comment type="similarity">
    <text evidence="2 8">Belongs to the threonine synthase family.</text>
</comment>
<dbReference type="Gene3D" id="3.40.50.1100">
    <property type="match status" value="2"/>
</dbReference>
<sequence>MSFIKQYRCTLCNQTLDYDKDIMTCPSCGEKGILDIEYDYEAMRKFVDINYFKQQEEFTMWRYMPMLPVEKTHIDQMLKIGGTPLYRSNNLEKELHIKKIYIKDEGLNPSASLKDRASGIAVLKAIESGYDTISCSSTGNAASSLACHAARMGLKTVIFVPKRAPVGKLNQLLIYGSKVISVDGDYKDTFNLSKLAINEYGWYNRNAAINPHLVEGKKTVALEIAEQLKFRLTDWVAVSVGDGCTIAGVYKGFYDLLQLKLIKKIPKLLGVQSTGCSPFVDAYINSKPLKEAMENTIADSISVGIPRNPVKAIQAVKKSSGAWIAITDEQILQSMKQLGSSEGIFGEPAGVAALAGVKEAIKTKIIKENETVTIIMTGNGLKDPLNAQKAVKAPTLVKPRLEDLKQIIEEKGEKRHA</sequence>
<dbReference type="Pfam" id="PF00291">
    <property type="entry name" value="PALP"/>
    <property type="match status" value="1"/>
</dbReference>
<comment type="pathway">
    <text evidence="8">Amino-acid biosynthesis; L-threonine biosynthesis; L-threonine from L-aspartate: step 5/5.</text>
</comment>
<evidence type="ECO:0000256" key="5">
    <source>
        <dbReference type="ARBA" id="ARBA00023239"/>
    </source>
</evidence>
<dbReference type="InterPro" id="IPR050147">
    <property type="entry name" value="Ser/Thr_Dehydratase"/>
</dbReference>
<dbReference type="InterPro" id="IPR001926">
    <property type="entry name" value="TrpB-like_PALP"/>
</dbReference>
<evidence type="ECO:0000256" key="6">
    <source>
        <dbReference type="ARBA" id="ARBA00049144"/>
    </source>
</evidence>
<evidence type="ECO:0000256" key="10">
    <source>
        <dbReference type="PIRSR" id="PIRSR038945-2"/>
    </source>
</evidence>
<feature type="binding site" evidence="9">
    <location>
        <position position="377"/>
    </location>
    <ligand>
        <name>pyridoxal 5'-phosphate</name>
        <dbReference type="ChEBI" id="CHEBI:597326"/>
    </ligand>
</feature>
<dbReference type="EMBL" id="AP024412">
    <property type="protein sequence ID" value="BCR36726.1"/>
    <property type="molecule type" value="Genomic_DNA"/>
</dbReference>
<dbReference type="GO" id="GO:0009097">
    <property type="term" value="P:isoleucine biosynthetic process"/>
    <property type="evidence" value="ECO:0007669"/>
    <property type="project" value="TreeGrafter"/>
</dbReference>
<keyword evidence="13" id="KW-1185">Reference proteome</keyword>
<evidence type="ECO:0000256" key="4">
    <source>
        <dbReference type="ARBA" id="ARBA00022898"/>
    </source>
</evidence>
<keyword evidence="4 8" id="KW-0663">Pyridoxal phosphate</keyword>
<dbReference type="CDD" id="cd01563">
    <property type="entry name" value="Thr-synth_1"/>
    <property type="match status" value="1"/>
</dbReference>
<dbReference type="SUPFAM" id="SSF53686">
    <property type="entry name" value="Tryptophan synthase beta subunit-like PLP-dependent enzymes"/>
    <property type="match status" value="1"/>
</dbReference>
<comment type="function">
    <text evidence="8">Catalyzes the gamma-elimination of phosphate from L-phosphohomoserine and the beta-addition of water to produce L-threonine.</text>
</comment>
<comment type="catalytic activity">
    <reaction evidence="6 8">
        <text>O-phospho-L-homoserine + H2O = L-threonine + phosphate</text>
        <dbReference type="Rhea" id="RHEA:10840"/>
        <dbReference type="ChEBI" id="CHEBI:15377"/>
        <dbReference type="ChEBI" id="CHEBI:43474"/>
        <dbReference type="ChEBI" id="CHEBI:57590"/>
        <dbReference type="ChEBI" id="CHEBI:57926"/>
        <dbReference type="EC" id="4.2.3.1"/>
    </reaction>
</comment>
<gene>
    <name evidence="12" type="ORF">MPAN_016190</name>
</gene>
<dbReference type="UniPathway" id="UPA00050">
    <property type="reaction ID" value="UER00065"/>
</dbReference>
<evidence type="ECO:0000256" key="2">
    <source>
        <dbReference type="ARBA" id="ARBA00005517"/>
    </source>
</evidence>
<evidence type="ECO:0000256" key="3">
    <source>
        <dbReference type="ARBA" id="ARBA00018679"/>
    </source>
</evidence>
<dbReference type="PIRSF" id="PIRSF038945">
    <property type="entry name" value="Thr_synthase"/>
    <property type="match status" value="1"/>
</dbReference>
<keyword evidence="8" id="KW-0791">Threonine biosynthesis</keyword>
<organism evidence="12 13">
    <name type="scientific">Mariniplasma anaerobium</name>
    <dbReference type="NCBI Taxonomy" id="2735436"/>
    <lineage>
        <taxon>Bacteria</taxon>
        <taxon>Bacillati</taxon>
        <taxon>Mycoplasmatota</taxon>
        <taxon>Mollicutes</taxon>
        <taxon>Acholeplasmatales</taxon>
        <taxon>Acholeplasmataceae</taxon>
        <taxon>Mariniplasma</taxon>
    </lineage>
</organism>
<dbReference type="GO" id="GO:0004794">
    <property type="term" value="F:threonine deaminase activity"/>
    <property type="evidence" value="ECO:0007669"/>
    <property type="project" value="TreeGrafter"/>
</dbReference>
<feature type="domain" description="Tryptophan synthase beta chain-like PALP" evidence="11">
    <location>
        <begin position="79"/>
        <end position="378"/>
    </location>
</feature>
<protein>
    <recommendedName>
        <fullName evidence="3 7">Threonine synthase</fullName>
        <ecNumber evidence="7 8">4.2.3.1</ecNumber>
    </recommendedName>
</protein>
<proteinExistence type="inferred from homology"/>
<evidence type="ECO:0000313" key="13">
    <source>
        <dbReference type="Proteomes" id="UP000620133"/>
    </source>
</evidence>
<name>A0A7U9THS4_9MOLU</name>
<comment type="cofactor">
    <cofactor evidence="1 8 9">
        <name>pyridoxal 5'-phosphate</name>
        <dbReference type="ChEBI" id="CHEBI:597326"/>
    </cofactor>
</comment>
<evidence type="ECO:0000256" key="9">
    <source>
        <dbReference type="PIRSR" id="PIRSR038945-1"/>
    </source>
</evidence>
<evidence type="ECO:0000256" key="7">
    <source>
        <dbReference type="NCBIfam" id="TIGR00260"/>
    </source>
</evidence>
<accession>A0A7U9THS4</accession>
<dbReference type="InterPro" id="IPR036052">
    <property type="entry name" value="TrpB-like_PALP_sf"/>
</dbReference>
<dbReference type="AlphaFoldDB" id="A0A7U9THS4"/>
<feature type="binding site" evidence="9">
    <location>
        <position position="140"/>
    </location>
    <ligand>
        <name>pyridoxal 5'-phosphate</name>
        <dbReference type="ChEBI" id="CHEBI:597326"/>
    </ligand>
</feature>
<keyword evidence="5 8" id="KW-0456">Lyase</keyword>
<dbReference type="PANTHER" id="PTHR48078:SF6">
    <property type="entry name" value="L-THREONINE DEHYDRATASE CATABOLIC TDCB"/>
    <property type="match status" value="1"/>
</dbReference>
<feature type="modified residue" description="N6-(pyridoxal phosphate)lysine" evidence="10">
    <location>
        <position position="114"/>
    </location>
</feature>
<reference evidence="12" key="1">
    <citation type="submission" date="2021-01" db="EMBL/GenBank/DDBJ databases">
        <title>Draft genome sequence of Acholeplasmataceae bacterium strain Mahy22.</title>
        <authorList>
            <person name="Watanabe M."/>
            <person name="Kojima H."/>
            <person name="Fukui M."/>
        </authorList>
    </citation>
    <scope>NUCLEOTIDE SEQUENCE</scope>
    <source>
        <strain evidence="12">Mahy22</strain>
    </source>
</reference>
<dbReference type="NCBIfam" id="TIGR00260">
    <property type="entry name" value="thrC"/>
    <property type="match status" value="1"/>
</dbReference>
<evidence type="ECO:0000256" key="8">
    <source>
        <dbReference type="PIRNR" id="PIRNR038945"/>
    </source>
</evidence>
<dbReference type="PANTHER" id="PTHR48078">
    <property type="entry name" value="THREONINE DEHYDRATASE, MITOCHONDRIAL-RELATED"/>
    <property type="match status" value="1"/>
</dbReference>
<dbReference type="InterPro" id="IPR026260">
    <property type="entry name" value="Thr_Synthase_bac/arc"/>
</dbReference>
<evidence type="ECO:0000259" key="11">
    <source>
        <dbReference type="Pfam" id="PF00291"/>
    </source>
</evidence>
<evidence type="ECO:0000256" key="1">
    <source>
        <dbReference type="ARBA" id="ARBA00001933"/>
    </source>
</evidence>